<evidence type="ECO:0000256" key="7">
    <source>
        <dbReference type="ARBA" id="ARBA00022824"/>
    </source>
</evidence>
<feature type="domain" description="Thioredoxin" evidence="15">
    <location>
        <begin position="11"/>
        <end position="125"/>
    </location>
</feature>
<reference evidence="16 17" key="1">
    <citation type="journal article" date="2018" name="BMC Genomics">
        <title>Genomic comparison of Trypanosoma conorhini and Trypanosoma rangeli to Trypanosoma cruzi strains of high and low virulence.</title>
        <authorList>
            <person name="Bradwell K.R."/>
            <person name="Koparde V.N."/>
            <person name="Matveyev A.V."/>
            <person name="Serrano M.G."/>
            <person name="Alves J.M."/>
            <person name="Parikh H."/>
            <person name="Huang B."/>
            <person name="Lee V."/>
            <person name="Espinosa-Alvarez O."/>
            <person name="Ortiz P.A."/>
            <person name="Costa-Martins A.G."/>
            <person name="Teixeira M.M."/>
            <person name="Buck G.A."/>
        </authorList>
    </citation>
    <scope>NUCLEOTIDE SEQUENCE [LARGE SCALE GENOMIC DNA]</scope>
    <source>
        <strain evidence="16 17">025E</strain>
    </source>
</reference>
<dbReference type="GeneID" id="40315562"/>
<evidence type="ECO:0000256" key="6">
    <source>
        <dbReference type="ARBA" id="ARBA00022737"/>
    </source>
</evidence>
<gene>
    <name evidence="16" type="ORF">Tco025E_01951</name>
</gene>
<name>A0A422Q717_9TRYP</name>
<dbReference type="PROSITE" id="PS51352">
    <property type="entry name" value="THIOREDOXIN_2"/>
    <property type="match status" value="2"/>
</dbReference>
<dbReference type="InterPro" id="IPR036249">
    <property type="entry name" value="Thioredoxin-like_sf"/>
</dbReference>
<dbReference type="CDD" id="cd02995">
    <property type="entry name" value="PDI_a_PDI_a'_C"/>
    <property type="match status" value="1"/>
</dbReference>
<dbReference type="PRINTS" id="PR00421">
    <property type="entry name" value="THIOREDOXIN"/>
</dbReference>
<evidence type="ECO:0000256" key="9">
    <source>
        <dbReference type="ARBA" id="ARBA00023235"/>
    </source>
</evidence>
<dbReference type="SMR" id="A0A422Q717"/>
<dbReference type="CDD" id="cd02961">
    <property type="entry name" value="PDI_a_family"/>
    <property type="match status" value="1"/>
</dbReference>
<evidence type="ECO:0000259" key="15">
    <source>
        <dbReference type="PROSITE" id="PS51352"/>
    </source>
</evidence>
<evidence type="ECO:0000256" key="1">
    <source>
        <dbReference type="ARBA" id="ARBA00001182"/>
    </source>
</evidence>
<evidence type="ECO:0000256" key="8">
    <source>
        <dbReference type="ARBA" id="ARBA00023157"/>
    </source>
</evidence>
<dbReference type="RefSeq" id="XP_029230965.1">
    <property type="nucleotide sequence ID" value="XM_029368887.1"/>
</dbReference>
<dbReference type="CDD" id="cd02982">
    <property type="entry name" value="PDI_b'_family"/>
    <property type="match status" value="1"/>
</dbReference>
<dbReference type="PANTHER" id="PTHR18929">
    <property type="entry name" value="PROTEIN DISULFIDE ISOMERASE"/>
    <property type="match status" value="1"/>
</dbReference>
<dbReference type="PANTHER" id="PTHR18929:SF246">
    <property type="entry name" value="PROTEIN DISULFIDE ISOMERASE-LIKE 1-4"/>
    <property type="match status" value="1"/>
</dbReference>
<evidence type="ECO:0000313" key="16">
    <source>
        <dbReference type="EMBL" id="RNF25759.1"/>
    </source>
</evidence>
<evidence type="ECO:0000256" key="4">
    <source>
        <dbReference type="ARBA" id="ARBA00012723"/>
    </source>
</evidence>
<dbReference type="InterPro" id="IPR013766">
    <property type="entry name" value="Thioredoxin_domain"/>
</dbReference>
<dbReference type="NCBIfam" id="TIGR01126">
    <property type="entry name" value="pdi_dom"/>
    <property type="match status" value="2"/>
</dbReference>
<keyword evidence="7" id="KW-0256">Endoplasmic reticulum</keyword>
<dbReference type="AlphaFoldDB" id="A0A422Q717"/>
<keyword evidence="5 13" id="KW-0732">Signal</keyword>
<dbReference type="EMBL" id="MKKU01000073">
    <property type="protein sequence ID" value="RNF25759.1"/>
    <property type="molecule type" value="Genomic_DNA"/>
</dbReference>
<evidence type="ECO:0000256" key="3">
    <source>
        <dbReference type="ARBA" id="ARBA00006347"/>
    </source>
</evidence>
<comment type="catalytic activity">
    <reaction evidence="1 13">
        <text>Catalyzes the rearrangement of -S-S- bonds in proteins.</text>
        <dbReference type="EC" id="5.3.4.1"/>
    </reaction>
</comment>
<organism evidence="16 17">
    <name type="scientific">Trypanosoma conorhini</name>
    <dbReference type="NCBI Taxonomy" id="83891"/>
    <lineage>
        <taxon>Eukaryota</taxon>
        <taxon>Discoba</taxon>
        <taxon>Euglenozoa</taxon>
        <taxon>Kinetoplastea</taxon>
        <taxon>Metakinetoplastina</taxon>
        <taxon>Trypanosomatida</taxon>
        <taxon>Trypanosomatidae</taxon>
        <taxon>Trypanosoma</taxon>
    </lineage>
</organism>
<dbReference type="PROSITE" id="PS00194">
    <property type="entry name" value="THIOREDOXIN_1"/>
    <property type="match status" value="2"/>
</dbReference>
<evidence type="ECO:0000256" key="5">
    <source>
        <dbReference type="ARBA" id="ARBA00022729"/>
    </source>
</evidence>
<dbReference type="EC" id="5.3.4.1" evidence="4 13"/>
<dbReference type="GO" id="GO:0003756">
    <property type="term" value="F:protein disulfide isomerase activity"/>
    <property type="evidence" value="ECO:0007669"/>
    <property type="project" value="UniProtKB-EC"/>
</dbReference>
<comment type="caution">
    <text evidence="16">The sequence shown here is derived from an EMBL/GenBank/DDBJ whole genome shotgun (WGS) entry which is preliminary data.</text>
</comment>
<dbReference type="InterPro" id="IPR005792">
    <property type="entry name" value="Prot_disulphide_isomerase"/>
</dbReference>
<keyword evidence="6" id="KW-0677">Repeat</keyword>
<comment type="subcellular location">
    <subcellularLocation>
        <location evidence="2">Endoplasmic reticulum lumen</location>
    </subcellularLocation>
</comment>
<feature type="domain" description="Thioredoxin" evidence="15">
    <location>
        <begin position="336"/>
        <end position="457"/>
    </location>
</feature>
<feature type="compositionally biased region" description="Acidic residues" evidence="14">
    <location>
        <begin position="473"/>
        <end position="482"/>
    </location>
</feature>
<dbReference type="Gene3D" id="3.40.30.10">
    <property type="entry name" value="Glutaredoxin"/>
    <property type="match status" value="4"/>
</dbReference>
<feature type="signal peptide" evidence="13">
    <location>
        <begin position="1"/>
        <end position="19"/>
    </location>
</feature>
<evidence type="ECO:0000313" key="17">
    <source>
        <dbReference type="Proteomes" id="UP000284403"/>
    </source>
</evidence>
<feature type="chain" id="PRO_5018812695" description="Protein disulfide-isomerase" evidence="13">
    <location>
        <begin position="20"/>
        <end position="482"/>
    </location>
</feature>
<evidence type="ECO:0000256" key="11">
    <source>
        <dbReference type="PIRSR" id="PIRSR605792-51"/>
    </source>
</evidence>
<feature type="region of interest" description="Disordered" evidence="14">
    <location>
        <begin position="459"/>
        <end position="482"/>
    </location>
</feature>
<evidence type="ECO:0000256" key="12">
    <source>
        <dbReference type="RuleBase" id="RU004208"/>
    </source>
</evidence>
<protein>
    <recommendedName>
        <fullName evidence="4 13">Protein disulfide-isomerase</fullName>
        <ecNumber evidence="4 13">5.3.4.1</ecNumber>
    </recommendedName>
</protein>
<accession>A0A422Q717</accession>
<evidence type="ECO:0000256" key="2">
    <source>
        <dbReference type="ARBA" id="ARBA00004319"/>
    </source>
</evidence>
<dbReference type="Pfam" id="PF00085">
    <property type="entry name" value="Thioredoxin"/>
    <property type="match status" value="2"/>
</dbReference>
<keyword evidence="8 11" id="KW-1015">Disulfide bond</keyword>
<evidence type="ECO:0000256" key="10">
    <source>
        <dbReference type="ARBA" id="ARBA00023284"/>
    </source>
</evidence>
<dbReference type="Pfam" id="PF13848">
    <property type="entry name" value="Thioredoxin_6"/>
    <property type="match status" value="1"/>
</dbReference>
<keyword evidence="10 11" id="KW-0676">Redox-active center</keyword>
<sequence>MIRFLVFVTLLLCSLRVEGSEVVAATDKDFDSVLARGEVALVKFYAPWCGHCQKLAPEWEKAAKEIPSEAIMVDVDCTKEKELAKKYSIQGFPTIILFREGKEVEHYKGGRQSTDLVNYVKANVGPAVVYPSSAEELAKLKEEHDAVCVGVASGTESALSTTLANSAQRLRMKLKFAVITDPEILPEEKPESIIVFRKGGEKEVYEGAMEAEELNSFLEVSVLPFAGEIGPRTYMNYAGLSTPVGWVLLKPSGEASQELKPKLVELGRKMRRHVVLLWVDAEQYGVAPSLDLPEDAKYPAFVIARGEDHFVHPSTEPVTAEGIEKFIVEVSEGKVAKELKSQPVPEVETVEGLTTVVAKTLDKHLSSGKDMLIEFFAPWCGHCKNLAPTYAKLAKEFESSDVIIAAMDATANHVDQSVFAVSGFPTIYFVPHGKPPISYEGDRTFNDMYEFVREHSTALKDTPVSEEVRNKEEDENGQEGDL</sequence>
<dbReference type="SUPFAM" id="SSF52833">
    <property type="entry name" value="Thioredoxin-like"/>
    <property type="match status" value="4"/>
</dbReference>
<keyword evidence="9 13" id="KW-0413">Isomerase</keyword>
<dbReference type="Proteomes" id="UP000284403">
    <property type="component" value="Unassembled WGS sequence"/>
</dbReference>
<keyword evidence="17" id="KW-1185">Reference proteome</keyword>
<dbReference type="OrthoDB" id="427280at2759"/>
<feature type="disulfide bond" description="Redox-active" evidence="11">
    <location>
        <begin position="380"/>
        <end position="383"/>
    </location>
</feature>
<evidence type="ECO:0000256" key="13">
    <source>
        <dbReference type="RuleBase" id="RU361130"/>
    </source>
</evidence>
<dbReference type="GO" id="GO:0006457">
    <property type="term" value="P:protein folding"/>
    <property type="evidence" value="ECO:0007669"/>
    <property type="project" value="TreeGrafter"/>
</dbReference>
<feature type="disulfide bond" description="Redox-active" evidence="11">
    <location>
        <begin position="49"/>
        <end position="52"/>
    </location>
</feature>
<dbReference type="InterPro" id="IPR005788">
    <property type="entry name" value="PDI_thioredoxin-like_dom"/>
</dbReference>
<evidence type="ECO:0000256" key="14">
    <source>
        <dbReference type="SAM" id="MobiDB-lite"/>
    </source>
</evidence>
<comment type="similarity">
    <text evidence="3 12">Belongs to the protein disulfide isomerase family.</text>
</comment>
<dbReference type="GO" id="GO:0005788">
    <property type="term" value="C:endoplasmic reticulum lumen"/>
    <property type="evidence" value="ECO:0007669"/>
    <property type="project" value="UniProtKB-SubCell"/>
</dbReference>
<dbReference type="NCBIfam" id="TIGR01130">
    <property type="entry name" value="ER_PDI_fam"/>
    <property type="match status" value="1"/>
</dbReference>
<dbReference type="CDD" id="cd02981">
    <property type="entry name" value="PDI_b_family"/>
    <property type="match status" value="1"/>
</dbReference>
<proteinExistence type="inferred from homology"/>
<dbReference type="InterPro" id="IPR017937">
    <property type="entry name" value="Thioredoxin_CS"/>
</dbReference>
<dbReference type="GO" id="GO:0034976">
    <property type="term" value="P:response to endoplasmic reticulum stress"/>
    <property type="evidence" value="ECO:0007669"/>
    <property type="project" value="TreeGrafter"/>
</dbReference>